<name>A0A225AQP8_TALAT</name>
<dbReference type="AlphaFoldDB" id="A0A225AQP8"/>
<dbReference type="RefSeq" id="XP_020119699.1">
    <property type="nucleotide sequence ID" value="XM_020267529.1"/>
</dbReference>
<dbReference type="GeneID" id="31004986"/>
<reference evidence="2 3" key="1">
    <citation type="submission" date="2015-06" db="EMBL/GenBank/DDBJ databases">
        <title>Talaromyces atroroseus IBT 11181 draft genome.</title>
        <authorList>
            <person name="Rasmussen K.B."/>
            <person name="Rasmussen S."/>
            <person name="Petersen B."/>
            <person name="Sicheritz-Ponten T."/>
            <person name="Mortensen U.H."/>
            <person name="Thrane U."/>
        </authorList>
    </citation>
    <scope>NUCLEOTIDE SEQUENCE [LARGE SCALE GENOMIC DNA]</scope>
    <source>
        <strain evidence="2 3">IBT 11181</strain>
    </source>
</reference>
<dbReference type="OrthoDB" id="2142040at2759"/>
<sequence>MDRIVLISHAQARIRAHSLKASRFQERRCPACAAVEYRYVILPVRVPVDGQIPTTKGKVTPSGVADLLVVKQTLKSYQGADIAHVENVLKGESKQRTHKTTRRTEGTISTETETNKNEEHELSTTSRFEMSKEASNTIKDDQSLKGSLKASAKYGPAVTVDASVEGSVSRSGEEVNKAASKYSQDVLDRTVKKISEQVMQKELTTTFNETVEDNQHGINNSNGADHISGVYQWLNKVYEAHIFNYGLRMIFDFMIPEPAAFLTYAIAEGANNAEPGLLLEKPMPFTLKPADISASNIGNLTLKYQATDVLPPPEDFVTISDQAKVGGGESNVYYEHGAILSIPSGYEAVWGTVSALRNAWAKKCVIDAQVGSETHRFGYDGVWSWGTSLVNWYNGTAVTSGGSVPWAFTTWGIPNAVVSVEVLCRVTYRRTQQWQAETHAKLMSAYKARMQEYDEKLARQKLQEGITIQGTNPTANLNTIKSELKKQSISILTAQHYDLFNSITRKNSCGWPEINLNEAEAEGFYVRFFEQAFEWDQIMYIAYPYFWGEKSGWTSNLTINDPDPVFDEFLKSGFSRVVVPARPGFEAAIDHFMRFGVPWNGGPLPLITSGAYVPIADELAERLGKQEQEITQGDPWDVTLPTTLIKLRSDNSLPTWKREANVWVPG</sequence>
<comment type="caution">
    <text evidence="2">The sequence shown here is derived from an EMBL/GenBank/DDBJ whole genome shotgun (WGS) entry which is preliminary data.</text>
</comment>
<dbReference type="EMBL" id="LFMY01000007">
    <property type="protein sequence ID" value="OKL59578.1"/>
    <property type="molecule type" value="Genomic_DNA"/>
</dbReference>
<accession>A0A225AQP8</accession>
<feature type="compositionally biased region" description="Basic and acidic residues" evidence="1">
    <location>
        <begin position="113"/>
        <end position="122"/>
    </location>
</feature>
<gene>
    <name evidence="2" type="ORF">UA08_05230</name>
</gene>
<feature type="compositionally biased region" description="Polar residues" evidence="1">
    <location>
        <begin position="123"/>
        <end position="137"/>
    </location>
</feature>
<protein>
    <submittedName>
        <fullName evidence="2">Uncharacterized protein</fullName>
    </submittedName>
</protein>
<feature type="region of interest" description="Disordered" evidence="1">
    <location>
        <begin position="93"/>
        <end position="142"/>
    </location>
</feature>
<proteinExistence type="predicted"/>
<evidence type="ECO:0000313" key="2">
    <source>
        <dbReference type="EMBL" id="OKL59578.1"/>
    </source>
</evidence>
<evidence type="ECO:0000256" key="1">
    <source>
        <dbReference type="SAM" id="MobiDB-lite"/>
    </source>
</evidence>
<keyword evidence="3" id="KW-1185">Reference proteome</keyword>
<organism evidence="2 3">
    <name type="scientific">Talaromyces atroroseus</name>
    <dbReference type="NCBI Taxonomy" id="1441469"/>
    <lineage>
        <taxon>Eukaryota</taxon>
        <taxon>Fungi</taxon>
        <taxon>Dikarya</taxon>
        <taxon>Ascomycota</taxon>
        <taxon>Pezizomycotina</taxon>
        <taxon>Eurotiomycetes</taxon>
        <taxon>Eurotiomycetidae</taxon>
        <taxon>Eurotiales</taxon>
        <taxon>Trichocomaceae</taxon>
        <taxon>Talaromyces</taxon>
        <taxon>Talaromyces sect. Trachyspermi</taxon>
    </lineage>
</organism>
<evidence type="ECO:0000313" key="3">
    <source>
        <dbReference type="Proteomes" id="UP000214365"/>
    </source>
</evidence>
<dbReference type="Proteomes" id="UP000214365">
    <property type="component" value="Unassembled WGS sequence"/>
</dbReference>